<feature type="transmembrane region" description="Helical" evidence="7">
    <location>
        <begin position="96"/>
        <end position="116"/>
    </location>
</feature>
<keyword evidence="3" id="KW-0813">Transport</keyword>
<dbReference type="Gene3D" id="1.20.1250.20">
    <property type="entry name" value="MFS general substrate transporter like domains"/>
    <property type="match status" value="2"/>
</dbReference>
<evidence type="ECO:0000313" key="9">
    <source>
        <dbReference type="Proteomes" id="UP000269669"/>
    </source>
</evidence>
<dbReference type="GO" id="GO:0022857">
    <property type="term" value="F:transmembrane transporter activity"/>
    <property type="evidence" value="ECO:0007669"/>
    <property type="project" value="InterPro"/>
</dbReference>
<accession>A0A3R9QFF3</accession>
<dbReference type="EMBL" id="RSDW01000001">
    <property type="protein sequence ID" value="RSL15341.1"/>
    <property type="molecule type" value="Genomic_DNA"/>
</dbReference>
<proteinExistence type="inferred from homology"/>
<protein>
    <submittedName>
        <fullName evidence="8">Fucose permease</fullName>
    </submittedName>
</protein>
<feature type="transmembrane region" description="Helical" evidence="7">
    <location>
        <begin position="73"/>
        <end position="90"/>
    </location>
</feature>
<evidence type="ECO:0000313" key="8">
    <source>
        <dbReference type="EMBL" id="RSL15341.1"/>
    </source>
</evidence>
<dbReference type="InterPro" id="IPR051788">
    <property type="entry name" value="MFS_Transporter"/>
</dbReference>
<feature type="transmembrane region" description="Helical" evidence="7">
    <location>
        <begin position="268"/>
        <end position="289"/>
    </location>
</feature>
<evidence type="ECO:0000256" key="2">
    <source>
        <dbReference type="ARBA" id="ARBA00008335"/>
    </source>
</evidence>
<dbReference type="AlphaFoldDB" id="A0A3R9QFF3"/>
<feature type="transmembrane region" description="Helical" evidence="7">
    <location>
        <begin position="128"/>
        <end position="147"/>
    </location>
</feature>
<feature type="transmembrane region" description="Helical" evidence="7">
    <location>
        <begin position="45"/>
        <end position="66"/>
    </location>
</feature>
<evidence type="ECO:0000256" key="6">
    <source>
        <dbReference type="ARBA" id="ARBA00023136"/>
    </source>
</evidence>
<keyword evidence="4 7" id="KW-0812">Transmembrane</keyword>
<keyword evidence="9" id="KW-1185">Reference proteome</keyword>
<keyword evidence="5 7" id="KW-1133">Transmembrane helix</keyword>
<evidence type="ECO:0000256" key="1">
    <source>
        <dbReference type="ARBA" id="ARBA00004127"/>
    </source>
</evidence>
<feature type="transmembrane region" description="Helical" evidence="7">
    <location>
        <begin position="358"/>
        <end position="381"/>
    </location>
</feature>
<feature type="transmembrane region" description="Helical" evidence="7">
    <location>
        <begin position="198"/>
        <end position="217"/>
    </location>
</feature>
<organism evidence="8 9">
    <name type="scientific">Edaphobacter aggregans</name>
    <dbReference type="NCBI Taxonomy" id="570835"/>
    <lineage>
        <taxon>Bacteria</taxon>
        <taxon>Pseudomonadati</taxon>
        <taxon>Acidobacteriota</taxon>
        <taxon>Terriglobia</taxon>
        <taxon>Terriglobales</taxon>
        <taxon>Acidobacteriaceae</taxon>
        <taxon>Edaphobacter</taxon>
    </lineage>
</organism>
<comment type="similarity">
    <text evidence="2">Belongs to the major facilitator superfamily.</text>
</comment>
<comment type="subcellular location">
    <subcellularLocation>
        <location evidence="1">Endomembrane system</location>
        <topology evidence="1">Multi-pass membrane protein</topology>
    </subcellularLocation>
</comment>
<feature type="transmembrane region" description="Helical" evidence="7">
    <location>
        <begin position="237"/>
        <end position="256"/>
    </location>
</feature>
<sequence length="385" mass="40090">MGSSDPVAIWAFAPIFLYFVVAGIATVMLGPLLPGLISRWNIQDAQAGTLFTASFAGQFIGAWFAARSLRASVVCGAALSAVGCVAMAWANFDVAHLALFCVGLGLGAGLTAGNIIVGTARSISRARLLLMLNVSWSIGAISCPLLVRACLSAGMSLFFLILSSALAAATCLLLVIPRHAFASPRSISIPEQREFRRAPLPFVPLVVFAGVLLLYVGVENALGGWLPSYAARVHYSLQPSAIAFSFWIAELAGRLMGTALLMQLSERVLYLLCLSALIFAGVVLCVAGNLSAGGIVGLTLLSGMAIGPVYPLLVSFMLARTGQHPRLGSLFASASLGGASLPWLTGVVSTHFDSLRAGLIVPAGGTVLMLLLSPVVTQVFAKDEV</sequence>
<dbReference type="Proteomes" id="UP000269669">
    <property type="component" value="Unassembled WGS sequence"/>
</dbReference>
<comment type="caution">
    <text evidence="8">The sequence shown here is derived from an EMBL/GenBank/DDBJ whole genome shotgun (WGS) entry which is preliminary data.</text>
</comment>
<dbReference type="InterPro" id="IPR036259">
    <property type="entry name" value="MFS_trans_sf"/>
</dbReference>
<evidence type="ECO:0000256" key="7">
    <source>
        <dbReference type="SAM" id="Phobius"/>
    </source>
</evidence>
<dbReference type="GO" id="GO:0016020">
    <property type="term" value="C:membrane"/>
    <property type="evidence" value="ECO:0007669"/>
    <property type="project" value="TreeGrafter"/>
</dbReference>
<dbReference type="PANTHER" id="PTHR23514">
    <property type="entry name" value="BYPASS OF STOP CODON PROTEIN 6"/>
    <property type="match status" value="1"/>
</dbReference>
<feature type="transmembrane region" description="Helical" evidence="7">
    <location>
        <begin position="153"/>
        <end position="177"/>
    </location>
</feature>
<evidence type="ECO:0000256" key="4">
    <source>
        <dbReference type="ARBA" id="ARBA00022692"/>
    </source>
</evidence>
<evidence type="ECO:0000256" key="3">
    <source>
        <dbReference type="ARBA" id="ARBA00022448"/>
    </source>
</evidence>
<dbReference type="Pfam" id="PF07690">
    <property type="entry name" value="MFS_1"/>
    <property type="match status" value="1"/>
</dbReference>
<feature type="transmembrane region" description="Helical" evidence="7">
    <location>
        <begin position="295"/>
        <end position="318"/>
    </location>
</feature>
<keyword evidence="6 7" id="KW-0472">Membrane</keyword>
<feature type="transmembrane region" description="Helical" evidence="7">
    <location>
        <begin position="7"/>
        <end position="33"/>
    </location>
</feature>
<name>A0A3R9QFF3_9BACT</name>
<gene>
    <name evidence="8" type="ORF">EDE15_0827</name>
</gene>
<evidence type="ECO:0000256" key="5">
    <source>
        <dbReference type="ARBA" id="ARBA00022989"/>
    </source>
</evidence>
<dbReference type="SUPFAM" id="SSF103473">
    <property type="entry name" value="MFS general substrate transporter"/>
    <property type="match status" value="1"/>
</dbReference>
<dbReference type="InterPro" id="IPR011701">
    <property type="entry name" value="MFS"/>
</dbReference>
<feature type="transmembrane region" description="Helical" evidence="7">
    <location>
        <begin position="330"/>
        <end position="352"/>
    </location>
</feature>
<dbReference type="PANTHER" id="PTHR23514:SF3">
    <property type="entry name" value="BYPASS OF STOP CODON PROTEIN 6"/>
    <property type="match status" value="1"/>
</dbReference>
<dbReference type="GO" id="GO:0012505">
    <property type="term" value="C:endomembrane system"/>
    <property type="evidence" value="ECO:0007669"/>
    <property type="project" value="UniProtKB-SubCell"/>
</dbReference>
<reference evidence="8 9" key="1">
    <citation type="submission" date="2018-12" db="EMBL/GenBank/DDBJ databases">
        <title>Sequencing of bacterial isolates from soil warming experiment in Harvard Forest, Massachusetts, USA.</title>
        <authorList>
            <person name="Deangelis K."/>
        </authorList>
    </citation>
    <scope>NUCLEOTIDE SEQUENCE [LARGE SCALE GENOMIC DNA]</scope>
    <source>
        <strain evidence="8 9">EB153</strain>
    </source>
</reference>